<gene>
    <name evidence="7" type="ORF">RNJ44_00078</name>
</gene>
<evidence type="ECO:0000313" key="7">
    <source>
        <dbReference type="EMBL" id="KAL3235319.1"/>
    </source>
</evidence>
<proteinExistence type="predicted"/>
<organism evidence="7 8">
    <name type="scientific">Nakaseomyces bracarensis</name>
    <dbReference type="NCBI Taxonomy" id="273131"/>
    <lineage>
        <taxon>Eukaryota</taxon>
        <taxon>Fungi</taxon>
        <taxon>Dikarya</taxon>
        <taxon>Ascomycota</taxon>
        <taxon>Saccharomycotina</taxon>
        <taxon>Saccharomycetes</taxon>
        <taxon>Saccharomycetales</taxon>
        <taxon>Saccharomycetaceae</taxon>
        <taxon>Nakaseomyces</taxon>
    </lineage>
</organism>
<keyword evidence="3 5" id="KW-1133">Transmembrane helix</keyword>
<dbReference type="PANTHER" id="PTHR23502:SF21">
    <property type="entry name" value="DITYROSINE TRANSPORTER 1"/>
    <property type="match status" value="1"/>
</dbReference>
<dbReference type="Gene3D" id="1.20.1720.10">
    <property type="entry name" value="Multidrug resistance protein D"/>
    <property type="match status" value="1"/>
</dbReference>
<evidence type="ECO:0000256" key="2">
    <source>
        <dbReference type="ARBA" id="ARBA00022692"/>
    </source>
</evidence>
<feature type="transmembrane region" description="Helical" evidence="5">
    <location>
        <begin position="496"/>
        <end position="520"/>
    </location>
</feature>
<dbReference type="EMBL" id="JBEVYD010000001">
    <property type="protein sequence ID" value="KAL3235319.1"/>
    <property type="molecule type" value="Genomic_DNA"/>
</dbReference>
<feature type="transmembrane region" description="Helical" evidence="5">
    <location>
        <begin position="201"/>
        <end position="223"/>
    </location>
</feature>
<feature type="transmembrane region" description="Helical" evidence="5">
    <location>
        <begin position="171"/>
        <end position="189"/>
    </location>
</feature>
<feature type="transmembrane region" description="Helical" evidence="5">
    <location>
        <begin position="406"/>
        <end position="426"/>
    </location>
</feature>
<feature type="transmembrane region" description="Helical" evidence="5">
    <location>
        <begin position="432"/>
        <end position="451"/>
    </location>
</feature>
<dbReference type="Gene3D" id="1.20.1250.20">
    <property type="entry name" value="MFS general substrate transporter like domains"/>
    <property type="match status" value="1"/>
</dbReference>
<dbReference type="Proteomes" id="UP001623330">
    <property type="component" value="Unassembled WGS sequence"/>
</dbReference>
<feature type="transmembrane region" description="Helical" evidence="5">
    <location>
        <begin position="463"/>
        <end position="484"/>
    </location>
</feature>
<dbReference type="PROSITE" id="PS50850">
    <property type="entry name" value="MFS"/>
    <property type="match status" value="1"/>
</dbReference>
<dbReference type="PANTHER" id="PTHR23502">
    <property type="entry name" value="MAJOR FACILITATOR SUPERFAMILY"/>
    <property type="match status" value="1"/>
</dbReference>
<evidence type="ECO:0000256" key="5">
    <source>
        <dbReference type="SAM" id="Phobius"/>
    </source>
</evidence>
<dbReference type="InterPro" id="IPR020846">
    <property type="entry name" value="MFS_dom"/>
</dbReference>
<feature type="transmembrane region" description="Helical" evidence="5">
    <location>
        <begin position="114"/>
        <end position="133"/>
    </location>
</feature>
<feature type="transmembrane region" description="Helical" evidence="5">
    <location>
        <begin position="229"/>
        <end position="251"/>
    </location>
</feature>
<keyword evidence="2 5" id="KW-0812">Transmembrane</keyword>
<evidence type="ECO:0000256" key="3">
    <source>
        <dbReference type="ARBA" id="ARBA00022989"/>
    </source>
</evidence>
<keyword evidence="8" id="KW-1185">Reference proteome</keyword>
<reference evidence="7 8" key="1">
    <citation type="submission" date="2024-05" db="EMBL/GenBank/DDBJ databases">
        <title>Long read based assembly of the Candida bracarensis genome reveals expanded adhesin content.</title>
        <authorList>
            <person name="Marcet-Houben M."/>
            <person name="Ksiezopolska E."/>
            <person name="Gabaldon T."/>
        </authorList>
    </citation>
    <scope>NUCLEOTIDE SEQUENCE [LARGE SCALE GENOMIC DNA]</scope>
    <source>
        <strain evidence="7 8">CBM6</strain>
    </source>
</reference>
<feature type="transmembrane region" description="Helical" evidence="5">
    <location>
        <begin position="140"/>
        <end position="159"/>
    </location>
</feature>
<feature type="domain" description="Major facilitator superfamily (MFS) profile" evidence="6">
    <location>
        <begin position="75"/>
        <end position="524"/>
    </location>
</feature>
<feature type="transmembrane region" description="Helical" evidence="5">
    <location>
        <begin position="324"/>
        <end position="344"/>
    </location>
</feature>
<evidence type="ECO:0000259" key="6">
    <source>
        <dbReference type="PROSITE" id="PS50850"/>
    </source>
</evidence>
<feature type="transmembrane region" description="Helical" evidence="5">
    <location>
        <begin position="73"/>
        <end position="94"/>
    </location>
</feature>
<keyword evidence="4 5" id="KW-0472">Membrane</keyword>
<evidence type="ECO:0000256" key="4">
    <source>
        <dbReference type="ARBA" id="ARBA00023136"/>
    </source>
</evidence>
<dbReference type="InterPro" id="IPR036259">
    <property type="entry name" value="MFS_trans_sf"/>
</dbReference>
<protein>
    <submittedName>
        <fullName evidence="7">Dityrosine transporter 1</fullName>
    </submittedName>
</protein>
<comment type="caution">
    <text evidence="7">The sequence shown here is derived from an EMBL/GenBank/DDBJ whole genome shotgun (WGS) entry which is preliminary data.</text>
</comment>
<evidence type="ECO:0000256" key="1">
    <source>
        <dbReference type="ARBA" id="ARBA00004141"/>
    </source>
</evidence>
<dbReference type="SUPFAM" id="SSF103473">
    <property type="entry name" value="MFS general substrate transporter"/>
    <property type="match status" value="1"/>
</dbReference>
<comment type="subcellular location">
    <subcellularLocation>
        <location evidence="1">Membrane</location>
        <topology evidence="1">Multi-pass membrane protein</topology>
    </subcellularLocation>
</comment>
<name>A0ABR4P119_9SACH</name>
<dbReference type="CDD" id="cd17323">
    <property type="entry name" value="MFS_Tpo1_MDR_like"/>
    <property type="match status" value="1"/>
</dbReference>
<dbReference type="InterPro" id="IPR011701">
    <property type="entry name" value="MFS"/>
</dbReference>
<accession>A0ABR4P119</accession>
<evidence type="ECO:0000313" key="8">
    <source>
        <dbReference type="Proteomes" id="UP001623330"/>
    </source>
</evidence>
<feature type="transmembrane region" description="Helical" evidence="5">
    <location>
        <begin position="364"/>
        <end position="385"/>
    </location>
</feature>
<dbReference type="Pfam" id="PF07690">
    <property type="entry name" value="MFS_1"/>
    <property type="match status" value="1"/>
</dbReference>
<sequence length="531" mass="58766">MNEMETSSSSNFTLSRAVYTIPDVEEPLEDVVLTEPEIKKSNSAEVLPTQLVPYFYNDHRDIQYTAFTRLQQLLIFCIIIYIGFLGPMAGNIYIPALPVLQREFGVSETTINATVSVFMGVFSVAPLFWGAYADAGGRKVLYLISLLLMTAINILLASLPKSIGGLFTLRIFQAFTSSSVISLGAGTVADITPSKNRGKAIAYFMMGPNMGPVVAPIVAGLILLDEDKWRWLFGCISIMSGTGFLLVLFLLPETLRCIVGNGDVYWQKRNDGYKDLEVTLPRSRWRILGDIGFLKPVSNSEEFQSIYPNPPKFKIYTYVQIAKFPPVFISSLASALLFSTYYGISVTLSHYLSVEYKYSSLKIGICYLSPGICMLLGSQCGGHLSDKIRKYWLEHNKSKSYPIEHRLILTVCGILISLAGAIGYGWSIQFHYHISMVLIFSGIMAFGLTWCNNTIMTYLSELLSLRVSAAIAVSSFFRNLGAAISSAVISKLCRDIGIGACFTGLGLINLLSIFGILFLINGIGKWEWKNK</sequence>